<evidence type="ECO:0000313" key="1">
    <source>
        <dbReference type="EMBL" id="PBK90107.1"/>
    </source>
</evidence>
<gene>
    <name evidence="1" type="ORF">ARMGADRAFT_1032691</name>
</gene>
<reference evidence="2" key="1">
    <citation type="journal article" date="2017" name="Nat. Ecol. Evol.">
        <title>Genome expansion and lineage-specific genetic innovations in the forest pathogenic fungi Armillaria.</title>
        <authorList>
            <person name="Sipos G."/>
            <person name="Prasanna A.N."/>
            <person name="Walter M.C."/>
            <person name="O'Connor E."/>
            <person name="Balint B."/>
            <person name="Krizsan K."/>
            <person name="Kiss B."/>
            <person name="Hess J."/>
            <person name="Varga T."/>
            <person name="Slot J."/>
            <person name="Riley R."/>
            <person name="Boka B."/>
            <person name="Rigling D."/>
            <person name="Barry K."/>
            <person name="Lee J."/>
            <person name="Mihaltcheva S."/>
            <person name="LaButti K."/>
            <person name="Lipzen A."/>
            <person name="Waldron R."/>
            <person name="Moloney N.M."/>
            <person name="Sperisen C."/>
            <person name="Kredics L."/>
            <person name="Vagvoelgyi C."/>
            <person name="Patrignani A."/>
            <person name="Fitzpatrick D."/>
            <person name="Nagy I."/>
            <person name="Doyle S."/>
            <person name="Anderson J.B."/>
            <person name="Grigoriev I.V."/>
            <person name="Gueldener U."/>
            <person name="Muensterkoetter M."/>
            <person name="Nagy L.G."/>
        </authorList>
    </citation>
    <scope>NUCLEOTIDE SEQUENCE [LARGE SCALE GENOMIC DNA]</scope>
    <source>
        <strain evidence="2">Ar21-2</strain>
    </source>
</reference>
<dbReference type="STRING" id="47427.A0A2H3DLZ7"/>
<dbReference type="InParanoid" id="A0A2H3DLZ7"/>
<dbReference type="Proteomes" id="UP000217790">
    <property type="component" value="Unassembled WGS sequence"/>
</dbReference>
<proteinExistence type="predicted"/>
<dbReference type="EMBL" id="KZ293666">
    <property type="protein sequence ID" value="PBK90107.1"/>
    <property type="molecule type" value="Genomic_DNA"/>
</dbReference>
<evidence type="ECO:0008006" key="3">
    <source>
        <dbReference type="Google" id="ProtNLM"/>
    </source>
</evidence>
<dbReference type="AlphaFoldDB" id="A0A2H3DLZ7"/>
<keyword evidence="2" id="KW-1185">Reference proteome</keyword>
<protein>
    <recommendedName>
        <fullName evidence="3">F-box domain-containing protein</fullName>
    </recommendedName>
</protein>
<organism evidence="1 2">
    <name type="scientific">Armillaria gallica</name>
    <name type="common">Bulbous honey fungus</name>
    <name type="synonym">Armillaria bulbosa</name>
    <dbReference type="NCBI Taxonomy" id="47427"/>
    <lineage>
        <taxon>Eukaryota</taxon>
        <taxon>Fungi</taxon>
        <taxon>Dikarya</taxon>
        <taxon>Basidiomycota</taxon>
        <taxon>Agaricomycotina</taxon>
        <taxon>Agaricomycetes</taxon>
        <taxon>Agaricomycetidae</taxon>
        <taxon>Agaricales</taxon>
        <taxon>Marasmiineae</taxon>
        <taxon>Physalacriaceae</taxon>
        <taxon>Armillaria</taxon>
    </lineage>
</organism>
<accession>A0A2H3DLZ7</accession>
<sequence length="454" mass="51809">MNATNTVLYLNAVVLSIPEPVLPPKVLNSQISEILRATRPFLDTDNDWILQNIEVLEQQFSVYDASLNRIDEVRSEVQRHRDAVHRSLAAYSSTLAPIRRLPGDILRAVFLEVQISQWWNRQELSGPSTEPPALDFSQGPWELSHVCGAWRDVILSYPQLWSRIALQFWTGRQAETLHLTLSALQAMILRSAQHPLDIAFDLEEHEDVATEVFPMILEESYRWRSMELHLSLPLLEQLKLVRGRIPSIFDYGNSVRPPRVRRGAARRYSNGPSNFIFPLHITHLATYMGNVSNVEVYQSLVECHLALPAIPDPNFSPPRLIHLPNVHRLFVSSPDILPWLRLPSLEDLMISNYPSFRSDTNPVVSMMNEFVYCSRCSLTRLAIHNPVSHNQVFIDDCLLTMDSLVYLEVGLFGDREVKVISDALASSAFLATLQHLSLYNQFTKSKPLFDQNIV</sequence>
<name>A0A2H3DLZ7_ARMGA</name>
<dbReference type="OrthoDB" id="2953888at2759"/>
<evidence type="ECO:0000313" key="2">
    <source>
        <dbReference type="Proteomes" id="UP000217790"/>
    </source>
</evidence>